<reference evidence="6 7" key="1">
    <citation type="journal article" date="2011" name="Front. Microbiol.">
        <title>Genomic signatures of strain selection and enhancement in Bacillus atrophaeus var. globigii, a historical biowarfare simulant.</title>
        <authorList>
            <person name="Gibbons H.S."/>
            <person name="Broomall S.M."/>
            <person name="McNew L.A."/>
            <person name="Daligault H."/>
            <person name="Chapman C."/>
            <person name="Bruce D."/>
            <person name="Karavis M."/>
            <person name="Krepps M."/>
            <person name="McGregor P.A."/>
            <person name="Hong C."/>
            <person name="Park K.H."/>
            <person name="Akmal A."/>
            <person name="Feldman A."/>
            <person name="Lin J.S."/>
            <person name="Chang W.E."/>
            <person name="Higgs B.W."/>
            <person name="Demirev P."/>
            <person name="Lindquist J."/>
            <person name="Liem A."/>
            <person name="Fochler E."/>
            <person name="Read T.D."/>
            <person name="Tapia R."/>
            <person name="Johnson S."/>
            <person name="Bishop-Lilly K.A."/>
            <person name="Detter C."/>
            <person name="Han C."/>
            <person name="Sozhamannan S."/>
            <person name="Rosenzweig C.N."/>
            <person name="Skowronski E.W."/>
        </authorList>
    </citation>
    <scope>NUCLEOTIDE SEQUENCE [LARGE SCALE GENOMIC DNA]</scope>
    <source>
        <strain evidence="6 7">CC-PW-9</strain>
    </source>
</reference>
<dbReference type="Gene3D" id="1.10.10.10">
    <property type="entry name" value="Winged helix-like DNA-binding domain superfamily/Winged helix DNA-binding domain"/>
    <property type="match status" value="1"/>
</dbReference>
<evidence type="ECO:0000256" key="1">
    <source>
        <dbReference type="ARBA" id="ARBA00009437"/>
    </source>
</evidence>
<dbReference type="CDD" id="cd08422">
    <property type="entry name" value="PBP2_CrgA_like"/>
    <property type="match status" value="1"/>
</dbReference>
<protein>
    <submittedName>
        <fullName evidence="6">LysR family transcriptional regulator</fullName>
    </submittedName>
</protein>
<keyword evidence="2" id="KW-0805">Transcription regulation</keyword>
<dbReference type="SUPFAM" id="SSF46785">
    <property type="entry name" value="Winged helix' DNA-binding domain"/>
    <property type="match status" value="1"/>
</dbReference>
<comment type="caution">
    <text evidence="6">The sequence shown here is derived from an EMBL/GenBank/DDBJ whole genome shotgun (WGS) entry which is preliminary data.</text>
</comment>
<comment type="similarity">
    <text evidence="1">Belongs to the LysR transcriptional regulatory family.</text>
</comment>
<evidence type="ECO:0000313" key="7">
    <source>
        <dbReference type="Proteomes" id="UP000287996"/>
    </source>
</evidence>
<evidence type="ECO:0000256" key="2">
    <source>
        <dbReference type="ARBA" id="ARBA00023015"/>
    </source>
</evidence>
<dbReference type="PANTHER" id="PTHR30537:SF35">
    <property type="entry name" value="TRANSCRIPTIONAL REGULATORY PROTEIN"/>
    <property type="match status" value="1"/>
</dbReference>
<dbReference type="InterPro" id="IPR000847">
    <property type="entry name" value="LysR_HTH_N"/>
</dbReference>
<dbReference type="Pfam" id="PF03466">
    <property type="entry name" value="LysR_substrate"/>
    <property type="match status" value="1"/>
</dbReference>
<gene>
    <name evidence="6" type="ORF">CWI84_08445</name>
</gene>
<dbReference type="PROSITE" id="PS50931">
    <property type="entry name" value="HTH_LYSR"/>
    <property type="match status" value="1"/>
</dbReference>
<keyword evidence="4" id="KW-0804">Transcription</keyword>
<dbReference type="RefSeq" id="WP_126842156.1">
    <property type="nucleotide sequence ID" value="NZ_PIQH01000007.1"/>
</dbReference>
<dbReference type="InterPro" id="IPR036388">
    <property type="entry name" value="WH-like_DNA-bd_sf"/>
</dbReference>
<evidence type="ECO:0000313" key="6">
    <source>
        <dbReference type="EMBL" id="RUO79980.1"/>
    </source>
</evidence>
<dbReference type="EMBL" id="PIQH01000007">
    <property type="protein sequence ID" value="RUO79980.1"/>
    <property type="molecule type" value="Genomic_DNA"/>
</dbReference>
<dbReference type="InterPro" id="IPR005119">
    <property type="entry name" value="LysR_subst-bd"/>
</dbReference>
<dbReference type="AlphaFoldDB" id="A0A432ZQ02"/>
<dbReference type="InterPro" id="IPR036390">
    <property type="entry name" value="WH_DNA-bd_sf"/>
</dbReference>
<dbReference type="GO" id="GO:0043565">
    <property type="term" value="F:sequence-specific DNA binding"/>
    <property type="evidence" value="ECO:0007669"/>
    <property type="project" value="TreeGrafter"/>
</dbReference>
<dbReference type="GO" id="GO:0006351">
    <property type="term" value="P:DNA-templated transcription"/>
    <property type="evidence" value="ECO:0007669"/>
    <property type="project" value="TreeGrafter"/>
</dbReference>
<dbReference type="SUPFAM" id="SSF53850">
    <property type="entry name" value="Periplasmic binding protein-like II"/>
    <property type="match status" value="1"/>
</dbReference>
<sequence length="293" mass="33088">MDRFTEMQTFCAVVEKGSFVAAAAHLNLSKAAVSRYLQGLEERLQVRLLQRTTRRMTLTEEGTLFYERARQLVDGVFAAEDMLQEKTEHVQGTLRINAPITYGVNHLAHLWPEFHRQYPQLKLEVTLSDRITDVVEEGFDLAIRISQLPQSTLITRKLASTEIVMAASPKYLQQFGTPQQLSDLKDYPIAHYSYWSDGLHWRFQGPNGTESVAIQPWFVSNNGESCKAMALAHQGLILQPDFLLANELASGQLLRVLPQYKALQLGIYAVFPSRKQLAPKVRAVIDYLVAALA</sequence>
<dbReference type="Gene3D" id="3.40.190.290">
    <property type="match status" value="1"/>
</dbReference>
<dbReference type="FunFam" id="3.40.190.290:FF:000001">
    <property type="entry name" value="Transcriptional regulator, LysR family"/>
    <property type="match status" value="1"/>
</dbReference>
<dbReference type="GO" id="GO:0003700">
    <property type="term" value="F:DNA-binding transcription factor activity"/>
    <property type="evidence" value="ECO:0007669"/>
    <property type="project" value="InterPro"/>
</dbReference>
<evidence type="ECO:0000259" key="5">
    <source>
        <dbReference type="PROSITE" id="PS50931"/>
    </source>
</evidence>
<dbReference type="PANTHER" id="PTHR30537">
    <property type="entry name" value="HTH-TYPE TRANSCRIPTIONAL REGULATOR"/>
    <property type="match status" value="1"/>
</dbReference>
<evidence type="ECO:0000256" key="4">
    <source>
        <dbReference type="ARBA" id="ARBA00023163"/>
    </source>
</evidence>
<dbReference type="OrthoDB" id="9786526at2"/>
<dbReference type="Pfam" id="PF00126">
    <property type="entry name" value="HTH_1"/>
    <property type="match status" value="1"/>
</dbReference>
<dbReference type="FunFam" id="1.10.10.10:FF:000001">
    <property type="entry name" value="LysR family transcriptional regulator"/>
    <property type="match status" value="1"/>
</dbReference>
<organism evidence="6 7">
    <name type="scientific">Idiomarina tyrosinivorans</name>
    <dbReference type="NCBI Taxonomy" id="1445662"/>
    <lineage>
        <taxon>Bacteria</taxon>
        <taxon>Pseudomonadati</taxon>
        <taxon>Pseudomonadota</taxon>
        <taxon>Gammaproteobacteria</taxon>
        <taxon>Alteromonadales</taxon>
        <taxon>Idiomarinaceae</taxon>
        <taxon>Idiomarina</taxon>
    </lineage>
</organism>
<dbReference type="Proteomes" id="UP000287996">
    <property type="component" value="Unassembled WGS sequence"/>
</dbReference>
<feature type="domain" description="HTH lysR-type" evidence="5">
    <location>
        <begin position="1"/>
        <end position="59"/>
    </location>
</feature>
<evidence type="ECO:0000256" key="3">
    <source>
        <dbReference type="ARBA" id="ARBA00023125"/>
    </source>
</evidence>
<proteinExistence type="inferred from homology"/>
<accession>A0A432ZQ02</accession>
<name>A0A432ZQ02_9GAMM</name>
<keyword evidence="3" id="KW-0238">DNA-binding</keyword>
<dbReference type="InterPro" id="IPR058163">
    <property type="entry name" value="LysR-type_TF_proteobact-type"/>
</dbReference>
<keyword evidence="7" id="KW-1185">Reference proteome</keyword>